<dbReference type="PRINTS" id="PR00412">
    <property type="entry name" value="EPOXHYDRLASE"/>
</dbReference>
<dbReference type="InterPro" id="IPR000073">
    <property type="entry name" value="AB_hydrolase_1"/>
</dbReference>
<dbReference type="GO" id="GO:0070205">
    <property type="term" value="F:2-succinyl-6-hydroxy-2,4-cyclohexadiene-1-carboxylate synthase activity"/>
    <property type="evidence" value="ECO:0007669"/>
    <property type="project" value="UniProtKB-UniRule"/>
</dbReference>
<comment type="similarity">
    <text evidence="3">Belongs to the AB hydrolase superfamily. MenH family.</text>
</comment>
<evidence type="ECO:0000256" key="1">
    <source>
        <dbReference type="ARBA" id="ARBA00022428"/>
    </source>
</evidence>
<keyword evidence="2 3" id="KW-0456">Lyase</keyword>
<dbReference type="UniPathway" id="UPA01057">
    <property type="reaction ID" value="UER00900"/>
</dbReference>
<dbReference type="PANTHER" id="PTHR42916:SF1">
    <property type="entry name" value="PROTEIN PHYLLO, CHLOROPLASTIC"/>
    <property type="match status" value="1"/>
</dbReference>
<dbReference type="AlphaFoldDB" id="A0A6J4RZZ7"/>
<evidence type="ECO:0000313" key="5">
    <source>
        <dbReference type="EMBL" id="CAA9479951.1"/>
    </source>
</evidence>
<gene>
    <name evidence="3" type="primary">menH</name>
    <name evidence="5" type="ORF">AVDCRST_MAG30-739</name>
</gene>
<proteinExistence type="inferred from homology"/>
<feature type="domain" description="AB hydrolase-1" evidence="4">
    <location>
        <begin position="4"/>
        <end position="231"/>
    </location>
</feature>
<organism evidence="5">
    <name type="scientific">uncultured Solirubrobacteraceae bacterium</name>
    <dbReference type="NCBI Taxonomy" id="1162706"/>
    <lineage>
        <taxon>Bacteria</taxon>
        <taxon>Bacillati</taxon>
        <taxon>Actinomycetota</taxon>
        <taxon>Thermoleophilia</taxon>
        <taxon>Solirubrobacterales</taxon>
        <taxon>Solirubrobacteraceae</taxon>
        <taxon>environmental samples</taxon>
    </lineage>
</organism>
<dbReference type="Pfam" id="PF12697">
    <property type="entry name" value="Abhydrolase_6"/>
    <property type="match status" value="1"/>
</dbReference>
<evidence type="ECO:0000256" key="3">
    <source>
        <dbReference type="HAMAP-Rule" id="MF_01660"/>
    </source>
</evidence>
<dbReference type="EMBL" id="CADCVS010000122">
    <property type="protein sequence ID" value="CAA9479951.1"/>
    <property type="molecule type" value="Genomic_DNA"/>
</dbReference>
<comment type="subunit">
    <text evidence="3">Monomer.</text>
</comment>
<dbReference type="UniPathway" id="UPA00079"/>
<reference evidence="5" key="1">
    <citation type="submission" date="2020-02" db="EMBL/GenBank/DDBJ databases">
        <authorList>
            <person name="Meier V. D."/>
        </authorList>
    </citation>
    <scope>NUCLEOTIDE SEQUENCE</scope>
    <source>
        <strain evidence="5">AVDCRST_MAG30</strain>
    </source>
</reference>
<dbReference type="InterPro" id="IPR000639">
    <property type="entry name" value="Epox_hydrolase-like"/>
</dbReference>
<sequence>MPPLVLLHGFTQTGASWEGVRAHLPVPAAAPDLRGHGAAAGSAPVDLDAVLADLDELVPGGATLAGYSMGGRIALHWALSRPGRLDRLVLVGASAGLADATERAARRAADEALAERIERKGVEAFADDWGALAMWAGQSPAVAAAARAQRLAQEPVGLAAALRGLGAGALPSLWDRLAELEVPVDLVVGERDAKFRAVATQMARALPMAGVTVVPGAGHAVHLEAPEAVARILLAHRPGG</sequence>
<comment type="pathway">
    <text evidence="3">Quinol/quinone metabolism; menaquinone biosynthesis.</text>
</comment>
<comment type="function">
    <text evidence="3">Catalyzes a proton abstraction reaction that results in 2,5-elimination of pyruvate from 2-succinyl-5-enolpyruvyl-6-hydroxy-3-cyclohexene-1-carboxylate (SEPHCHC) and the formation of 2-succinyl-6-hydroxy-2,4-cyclohexadiene-1-carboxylate (SHCHC).</text>
</comment>
<evidence type="ECO:0000259" key="4">
    <source>
        <dbReference type="Pfam" id="PF12697"/>
    </source>
</evidence>
<comment type="catalytic activity">
    <reaction evidence="3">
        <text>5-enolpyruvoyl-6-hydroxy-2-succinyl-cyclohex-3-ene-1-carboxylate = (1R,6R)-6-hydroxy-2-succinyl-cyclohexa-2,4-diene-1-carboxylate + pyruvate</text>
        <dbReference type="Rhea" id="RHEA:25597"/>
        <dbReference type="ChEBI" id="CHEBI:15361"/>
        <dbReference type="ChEBI" id="CHEBI:58689"/>
        <dbReference type="ChEBI" id="CHEBI:58818"/>
        <dbReference type="EC" id="4.2.99.20"/>
    </reaction>
</comment>
<name>A0A6J4RZZ7_9ACTN</name>
<dbReference type="EC" id="4.2.99.20" evidence="3"/>
<dbReference type="InterPro" id="IPR029058">
    <property type="entry name" value="AB_hydrolase_fold"/>
</dbReference>
<dbReference type="Gene3D" id="3.40.50.1820">
    <property type="entry name" value="alpha/beta hydrolase"/>
    <property type="match status" value="1"/>
</dbReference>
<dbReference type="GO" id="GO:0009234">
    <property type="term" value="P:menaquinone biosynthetic process"/>
    <property type="evidence" value="ECO:0007669"/>
    <property type="project" value="UniProtKB-UniRule"/>
</dbReference>
<dbReference type="HAMAP" id="MF_01660">
    <property type="entry name" value="MenH"/>
    <property type="match status" value="1"/>
</dbReference>
<protein>
    <recommendedName>
        <fullName evidence="3">Putative 2-succinyl-6-hydroxy-2,4-cyclohexadiene-1-carboxylate synthase</fullName>
        <shortName evidence="3">SHCHC synthase</shortName>
        <ecNumber evidence="3">4.2.99.20</ecNumber>
    </recommendedName>
</protein>
<dbReference type="SUPFAM" id="SSF53474">
    <property type="entry name" value="alpha/beta-Hydrolases"/>
    <property type="match status" value="1"/>
</dbReference>
<accession>A0A6J4RZZ7</accession>
<dbReference type="PANTHER" id="PTHR42916">
    <property type="entry name" value="2-SUCCINYL-5-ENOLPYRUVYL-6-HYDROXY-3-CYCLOHEXENE-1-CARBOXYLATE SYNTHASE"/>
    <property type="match status" value="1"/>
</dbReference>
<dbReference type="InterPro" id="IPR022485">
    <property type="entry name" value="SHCHC_synthase_MenH"/>
</dbReference>
<comment type="pathway">
    <text evidence="3">Quinol/quinone metabolism; 1,4-dihydroxy-2-naphthoate biosynthesis; 1,4-dihydroxy-2-naphthoate from chorismate: step 3/7.</text>
</comment>
<keyword evidence="1 3" id="KW-0474">Menaquinone biosynthesis</keyword>
<evidence type="ECO:0000256" key="2">
    <source>
        <dbReference type="ARBA" id="ARBA00023239"/>
    </source>
</evidence>